<dbReference type="GO" id="GO:0000976">
    <property type="term" value="F:transcription cis-regulatory region binding"/>
    <property type="evidence" value="ECO:0007669"/>
    <property type="project" value="TreeGrafter"/>
</dbReference>
<dbReference type="CDD" id="cd06286">
    <property type="entry name" value="PBP1_CcpB-like"/>
    <property type="match status" value="1"/>
</dbReference>
<keyword evidence="6" id="KW-1185">Reference proteome</keyword>
<dbReference type="OrthoDB" id="9798934at2"/>
<proteinExistence type="predicted"/>
<dbReference type="InterPro" id="IPR028082">
    <property type="entry name" value="Peripla_BP_I"/>
</dbReference>
<dbReference type="Pfam" id="PF00532">
    <property type="entry name" value="Peripla_BP_1"/>
    <property type="match status" value="1"/>
</dbReference>
<dbReference type="InterPro" id="IPR010982">
    <property type="entry name" value="Lambda_DNA-bd_dom_sf"/>
</dbReference>
<dbReference type="PANTHER" id="PTHR30146:SF136">
    <property type="entry name" value="NTD BIOSYNTHESIS OPERON REGULATOR NTDR"/>
    <property type="match status" value="1"/>
</dbReference>
<dbReference type="SUPFAM" id="SSF47413">
    <property type="entry name" value="lambda repressor-like DNA-binding domains"/>
    <property type="match status" value="1"/>
</dbReference>
<dbReference type="AlphaFoldDB" id="A0A2N5HCG2"/>
<dbReference type="EMBL" id="PGVE01000063">
    <property type="protein sequence ID" value="PLS03211.1"/>
    <property type="molecule type" value="Genomic_DNA"/>
</dbReference>
<feature type="domain" description="HTH lacI-type" evidence="4">
    <location>
        <begin position="2"/>
        <end position="56"/>
    </location>
</feature>
<evidence type="ECO:0000313" key="6">
    <source>
        <dbReference type="Proteomes" id="UP000234950"/>
    </source>
</evidence>
<dbReference type="Proteomes" id="UP000234950">
    <property type="component" value="Unassembled WGS sequence"/>
</dbReference>
<dbReference type="PRINTS" id="PR00036">
    <property type="entry name" value="HTHLACI"/>
</dbReference>
<keyword evidence="3" id="KW-0804">Transcription</keyword>
<keyword evidence="2" id="KW-0238">DNA-binding</keyword>
<dbReference type="InterPro" id="IPR001761">
    <property type="entry name" value="Peripla_BP/Lac1_sug-bd_dom"/>
</dbReference>
<dbReference type="GO" id="GO:0003700">
    <property type="term" value="F:DNA-binding transcription factor activity"/>
    <property type="evidence" value="ECO:0007669"/>
    <property type="project" value="TreeGrafter"/>
</dbReference>
<evidence type="ECO:0000256" key="1">
    <source>
        <dbReference type="ARBA" id="ARBA00023015"/>
    </source>
</evidence>
<dbReference type="PANTHER" id="PTHR30146">
    <property type="entry name" value="LACI-RELATED TRANSCRIPTIONAL REPRESSOR"/>
    <property type="match status" value="1"/>
</dbReference>
<evidence type="ECO:0000256" key="2">
    <source>
        <dbReference type="ARBA" id="ARBA00023125"/>
    </source>
</evidence>
<evidence type="ECO:0000256" key="3">
    <source>
        <dbReference type="ARBA" id="ARBA00023163"/>
    </source>
</evidence>
<dbReference type="SUPFAM" id="SSF53822">
    <property type="entry name" value="Periplasmic binding protein-like I"/>
    <property type="match status" value="1"/>
</dbReference>
<accession>A0A2N5HCG2</accession>
<dbReference type="Gene3D" id="3.40.50.2300">
    <property type="match status" value="2"/>
</dbReference>
<keyword evidence="1" id="KW-0805">Transcription regulation</keyword>
<dbReference type="SMART" id="SM00354">
    <property type="entry name" value="HTH_LACI"/>
    <property type="match status" value="1"/>
</dbReference>
<organism evidence="5 6">
    <name type="scientific">Neobacillus cucumis</name>
    <dbReference type="NCBI Taxonomy" id="1740721"/>
    <lineage>
        <taxon>Bacteria</taxon>
        <taxon>Bacillati</taxon>
        <taxon>Bacillota</taxon>
        <taxon>Bacilli</taxon>
        <taxon>Bacillales</taxon>
        <taxon>Bacillaceae</taxon>
        <taxon>Neobacillus</taxon>
    </lineage>
</organism>
<comment type="caution">
    <text evidence="5">The sequence shown here is derived from an EMBL/GenBank/DDBJ whole genome shotgun (WGS) entry which is preliminary data.</text>
</comment>
<dbReference type="RefSeq" id="WP_101648940.1">
    <property type="nucleotide sequence ID" value="NZ_PGVE01000063.1"/>
</dbReference>
<reference evidence="5 6" key="1">
    <citation type="submission" date="2017-11" db="EMBL/GenBank/DDBJ databases">
        <title>Comparitive Functional Genomics of Dry Heat Resistant strains isolated from the Viking Spacecraft.</title>
        <authorList>
            <person name="Seuylemezian A."/>
            <person name="Cooper K."/>
            <person name="Vaishampayan P."/>
        </authorList>
    </citation>
    <scope>NUCLEOTIDE SEQUENCE [LARGE SCALE GENOMIC DNA]</scope>
    <source>
        <strain evidence="5 6">V32-6</strain>
    </source>
</reference>
<name>A0A2N5HCG2_9BACI</name>
<dbReference type="Pfam" id="PF00356">
    <property type="entry name" value="LacI"/>
    <property type="match status" value="1"/>
</dbReference>
<evidence type="ECO:0000259" key="4">
    <source>
        <dbReference type="PROSITE" id="PS50932"/>
    </source>
</evidence>
<gene>
    <name evidence="5" type="ORF">CVD27_16280</name>
</gene>
<evidence type="ECO:0000313" key="5">
    <source>
        <dbReference type="EMBL" id="PLS03211.1"/>
    </source>
</evidence>
<dbReference type="InterPro" id="IPR000843">
    <property type="entry name" value="HTH_LacI"/>
</dbReference>
<protein>
    <submittedName>
        <fullName evidence="5">LacI family transcriptional regulator</fullName>
    </submittedName>
</protein>
<dbReference type="PROSITE" id="PS50932">
    <property type="entry name" value="HTH_LACI_2"/>
    <property type="match status" value="1"/>
</dbReference>
<sequence length="337" mass="38130">MATIADVAKRAGLSRATVSRVINNHPNVTEDKKRLVREAMELLKYVPNTTAQRLRNQRTDTIAILVPVLTNPFFAYLLEAMDMVATTNHFQLLICQTRYSKQKELDFLELLRTKQVDGLILTSYENDWKQIEPYSAFGPMILCNEYERNSIVSIIRMDQFEASYIGTRHLIEQGHERIACTCGDKSNLAKDRQAGYRKALEENGLLVQEEWIFSNVFDIEDGKRVLRTIMNLKDAPTAVFTGSDQVAAGMIMAAKAMGKNVPSDIAIIGFDDQPIARVVEPALTTIRQPIEELGKTAMEVMIDFINLKKDVSHQEILLPYDLVIRDSTMSKLKSISK</sequence>
<dbReference type="Gene3D" id="1.10.260.40">
    <property type="entry name" value="lambda repressor-like DNA-binding domains"/>
    <property type="match status" value="1"/>
</dbReference>
<dbReference type="CDD" id="cd01392">
    <property type="entry name" value="HTH_LacI"/>
    <property type="match status" value="1"/>
</dbReference>